<dbReference type="GO" id="GO:0006616">
    <property type="term" value="P:SRP-dependent cotranslational protein targeting to membrane, translocation"/>
    <property type="evidence" value="ECO:0007669"/>
    <property type="project" value="EnsemblFungi"/>
</dbReference>
<dbReference type="Proteomes" id="UP000187013">
    <property type="component" value="Unassembled WGS sequence"/>
</dbReference>
<evidence type="ECO:0000256" key="8">
    <source>
        <dbReference type="SAM" id="MobiDB-lite"/>
    </source>
</evidence>
<comment type="similarity">
    <text evidence="2 7">Belongs to the SRP14 family.</text>
</comment>
<evidence type="ECO:0000256" key="1">
    <source>
        <dbReference type="ARBA" id="ARBA00004496"/>
    </source>
</evidence>
<evidence type="ECO:0000256" key="2">
    <source>
        <dbReference type="ARBA" id="ARBA00010349"/>
    </source>
</evidence>
<feature type="region of interest" description="Disordered" evidence="8">
    <location>
        <begin position="117"/>
        <end position="138"/>
    </location>
</feature>
<keyword evidence="3 7" id="KW-0963">Cytoplasm</keyword>
<accession>A0A1Q2ZTJ0</accession>
<sequence>MVDGGHLENEEFLVKVPQFFHIANEKHITVRLSTKRLVKHDSVEGNAEFDAVNRPHYDVSQKSQNLKIDDNSKDVYQLLVRMSYGSKAQKTKCSTVVDSNNLDKFWQDYSNAVKNGMSGLIKKKKKKSKAKNGKTHKK</sequence>
<dbReference type="GO" id="GO:0005786">
    <property type="term" value="C:signal recognition particle, endoplasmic reticulum targeting"/>
    <property type="evidence" value="ECO:0007669"/>
    <property type="project" value="UniProtKB-UniRule"/>
</dbReference>
<evidence type="ECO:0000313" key="9">
    <source>
        <dbReference type="EMBL" id="GAV46749.1"/>
    </source>
</evidence>
<dbReference type="PANTHER" id="PTHR12013">
    <property type="entry name" value="SIGNAL RECOGNITION PARTICLE 14 KD PROTEIN"/>
    <property type="match status" value="1"/>
</dbReference>
<evidence type="ECO:0000256" key="5">
    <source>
        <dbReference type="ARBA" id="ARBA00023135"/>
    </source>
</evidence>
<reference evidence="9 10" key="1">
    <citation type="submission" date="2016-08" db="EMBL/GenBank/DDBJ databases">
        <title>Draft genome sequence of allopolyploid Zygosaccharomyces rouxii.</title>
        <authorList>
            <person name="Watanabe J."/>
            <person name="Uehara K."/>
            <person name="Mogi Y."/>
            <person name="Tsukioka Y."/>
        </authorList>
    </citation>
    <scope>NUCLEOTIDE SEQUENCE [LARGE SCALE GENOMIC DNA]</scope>
    <source>
        <strain evidence="9 10">NBRC 110957</strain>
    </source>
</reference>
<proteinExistence type="inferred from homology"/>
<dbReference type="Pfam" id="PF02290">
    <property type="entry name" value="SRP14"/>
    <property type="match status" value="1"/>
</dbReference>
<organism evidence="9 10">
    <name type="scientific">Zygosaccharomyces rouxii</name>
    <dbReference type="NCBI Taxonomy" id="4956"/>
    <lineage>
        <taxon>Eukaryota</taxon>
        <taxon>Fungi</taxon>
        <taxon>Dikarya</taxon>
        <taxon>Ascomycota</taxon>
        <taxon>Saccharomycotina</taxon>
        <taxon>Saccharomycetes</taxon>
        <taxon>Saccharomycetales</taxon>
        <taxon>Saccharomycetaceae</taxon>
        <taxon>Zygosaccharomyces</taxon>
    </lineage>
</organism>
<comment type="caution">
    <text evidence="9">The sequence shown here is derived from an EMBL/GenBank/DDBJ whole genome shotgun (WGS) entry which is preliminary data.</text>
</comment>
<dbReference type="eggNOG" id="KOG1761">
    <property type="taxonomic scope" value="Eukaryota"/>
</dbReference>
<protein>
    <recommendedName>
        <fullName evidence="7">Signal recognition particle subunit SRP14</fullName>
    </recommendedName>
    <alternativeName>
        <fullName evidence="7">Signal recognition particle 14 kDa protein</fullName>
    </alternativeName>
</protein>
<comment type="subcellular location">
    <subcellularLocation>
        <location evidence="1 7">Cytoplasm</location>
    </subcellularLocation>
</comment>
<keyword evidence="4 7" id="KW-0694">RNA-binding</keyword>
<name>A0A1Q2ZTJ0_ZYGRO</name>
<evidence type="ECO:0000256" key="4">
    <source>
        <dbReference type="ARBA" id="ARBA00022884"/>
    </source>
</evidence>
<gene>
    <name evidence="9" type="ORF">ZYGR_0A03440</name>
</gene>
<dbReference type="InterPro" id="IPR003210">
    <property type="entry name" value="Signal_recog_particle_SRP14"/>
</dbReference>
<feature type="compositionally biased region" description="Basic residues" evidence="8">
    <location>
        <begin position="121"/>
        <end position="138"/>
    </location>
</feature>
<evidence type="ECO:0000256" key="6">
    <source>
        <dbReference type="ARBA" id="ARBA00023274"/>
    </source>
</evidence>
<dbReference type="OrthoDB" id="19209at2759"/>
<evidence type="ECO:0000256" key="7">
    <source>
        <dbReference type="RuleBase" id="RU368100"/>
    </source>
</evidence>
<dbReference type="SUPFAM" id="SSF54762">
    <property type="entry name" value="Signal recognition particle alu RNA binding heterodimer, SRP9/14"/>
    <property type="match status" value="1"/>
</dbReference>
<dbReference type="AlphaFoldDB" id="A0A1Q2ZTJ0"/>
<dbReference type="EMBL" id="BDGX01000001">
    <property type="protein sequence ID" value="GAV46749.1"/>
    <property type="molecule type" value="Genomic_DNA"/>
</dbReference>
<dbReference type="GO" id="GO:0030942">
    <property type="term" value="F:endoplasmic reticulum signal peptide binding"/>
    <property type="evidence" value="ECO:0007669"/>
    <property type="project" value="UniProtKB-UniRule"/>
</dbReference>
<comment type="function">
    <text evidence="7">Component of the signal recognition particle (SRP) complex, a ribonucleoprotein complex that mediates the cotranslational targeting of secretory and membrane proteins to the endoplasmic reticulum (ER).</text>
</comment>
<comment type="subunit">
    <text evidence="7">Component of a fungal signal recognition particle (SRP) complex that consists of a 7SL RNA molecule (scR1) and at least six protein subunits: SRP72, SRP68, SRP54, SEC65, SRP21 and SRP14.</text>
</comment>
<dbReference type="GO" id="GO:0008312">
    <property type="term" value="F:7S RNA binding"/>
    <property type="evidence" value="ECO:0007669"/>
    <property type="project" value="UniProtKB-UniRule"/>
</dbReference>
<dbReference type="Gene3D" id="3.30.720.10">
    <property type="entry name" value="Signal recognition particle alu RNA binding heterodimer, srp9/1"/>
    <property type="match status" value="1"/>
</dbReference>
<evidence type="ECO:0000313" key="10">
    <source>
        <dbReference type="Proteomes" id="UP000187013"/>
    </source>
</evidence>
<evidence type="ECO:0000256" key="3">
    <source>
        <dbReference type="ARBA" id="ARBA00022490"/>
    </source>
</evidence>
<dbReference type="OMA" id="DKFWQDY"/>
<dbReference type="InterPro" id="IPR009018">
    <property type="entry name" value="Signal_recog_particle_SRP9/14"/>
</dbReference>
<keyword evidence="6 7" id="KW-0687">Ribonucleoprotein</keyword>
<keyword evidence="5 7" id="KW-0733">Signal recognition particle</keyword>